<accession>A0A655JAP5</accession>
<sequence length="404" mass="44420">MRGIPADMGASGLVWTLTIVLIAGLMLVDYVLHVRKTHVPTLRQAVIQSATFVGIAILFGIAVVVFGGSELAVEYFACYLTDEALSVDNLFVFLVIISSFGVPRLAQQKVLLFGIAFALVTRTGFIFVGAALIENFNSAFYLFGLVLLVMAGNLARPTGLESRDAETLKRSVIIRLADRFLRTSQDYNGDRLFTVSNNKRMMTPLLLVMIAVGGTDILFAFDSIPALFGLTQNVYLVFAATAFSLLGLRQLYFLIDGLLDRLVYLSYGLAVILGFIGVKLMLEALHDNKIPFINGGKPVPTVEVSTTQSLTVIIIVLLITTAASFWSARGRAQNAMARARRYATAYLDLHYETESAERDKIFTALLAAERQINTLPTKYRMQPGQDDDLMTLLCRAHAARDAHM</sequence>
<dbReference type="GO" id="GO:0016020">
    <property type="term" value="C:membrane"/>
    <property type="evidence" value="ECO:0007669"/>
    <property type="project" value="UniProtKB-SubCell"/>
</dbReference>
<keyword evidence="4 6" id="KW-1133">Transmembrane helix</keyword>
<dbReference type="NCBIfam" id="TIGR03718">
    <property type="entry name" value="R_switched_Alx"/>
    <property type="match status" value="1"/>
</dbReference>
<organism evidence="7 8">
    <name type="scientific">Mycobacterium tuberculosis</name>
    <dbReference type="NCBI Taxonomy" id="1773"/>
    <lineage>
        <taxon>Bacteria</taxon>
        <taxon>Bacillati</taxon>
        <taxon>Actinomycetota</taxon>
        <taxon>Actinomycetes</taxon>
        <taxon>Mycobacteriales</taxon>
        <taxon>Mycobacteriaceae</taxon>
        <taxon>Mycobacterium</taxon>
        <taxon>Mycobacterium tuberculosis complex</taxon>
    </lineage>
</organism>
<comment type="subcellular location">
    <subcellularLocation>
        <location evidence="1">Membrane</location>
        <topology evidence="1">Multi-pass membrane protein</topology>
    </subcellularLocation>
</comment>
<keyword evidence="5 6" id="KW-0472">Membrane</keyword>
<dbReference type="InterPro" id="IPR022369">
    <property type="entry name" value="Integral_membrane_TerC_rswitch"/>
</dbReference>
<feature type="transmembrane region" description="Helical" evidence="6">
    <location>
        <begin position="139"/>
        <end position="155"/>
    </location>
</feature>
<name>A0A655JAP5_MYCTX</name>
<feature type="transmembrane region" description="Helical" evidence="6">
    <location>
        <begin position="110"/>
        <end position="133"/>
    </location>
</feature>
<evidence type="ECO:0000313" key="8">
    <source>
        <dbReference type="Proteomes" id="UP000048600"/>
    </source>
</evidence>
<comment type="similarity">
    <text evidence="2">Belongs to the TerC family.</text>
</comment>
<feature type="transmembrane region" description="Helical" evidence="6">
    <location>
        <begin position="234"/>
        <end position="255"/>
    </location>
</feature>
<dbReference type="PANTHER" id="PTHR30238">
    <property type="entry name" value="MEMBRANE BOUND PREDICTED REDOX MODULATOR"/>
    <property type="match status" value="1"/>
</dbReference>
<dbReference type="Proteomes" id="UP000048600">
    <property type="component" value="Unassembled WGS sequence"/>
</dbReference>
<evidence type="ECO:0000256" key="4">
    <source>
        <dbReference type="ARBA" id="ARBA00022989"/>
    </source>
</evidence>
<evidence type="ECO:0000256" key="5">
    <source>
        <dbReference type="ARBA" id="ARBA00023136"/>
    </source>
</evidence>
<evidence type="ECO:0000256" key="2">
    <source>
        <dbReference type="ARBA" id="ARBA00007511"/>
    </source>
</evidence>
<gene>
    <name evidence="7" type="primary">alx</name>
    <name evidence="7" type="ORF">ERS007741_02858</name>
</gene>
<protein>
    <submittedName>
        <fullName evidence="7">Integral membrane protein</fullName>
    </submittedName>
</protein>
<evidence type="ECO:0000256" key="1">
    <source>
        <dbReference type="ARBA" id="ARBA00004141"/>
    </source>
</evidence>
<feature type="transmembrane region" description="Helical" evidence="6">
    <location>
        <begin position="12"/>
        <end position="33"/>
    </location>
</feature>
<dbReference type="Pfam" id="PF03741">
    <property type="entry name" value="TerC"/>
    <property type="match status" value="1"/>
</dbReference>
<reference evidence="7 8" key="1">
    <citation type="submission" date="2015-03" db="EMBL/GenBank/DDBJ databases">
        <authorList>
            <consortium name="Pathogen Informatics"/>
        </authorList>
    </citation>
    <scope>NUCLEOTIDE SEQUENCE [LARGE SCALE GENOMIC DNA]</scope>
    <source>
        <strain evidence="7 8">P00601463</strain>
    </source>
</reference>
<feature type="transmembrane region" description="Helical" evidence="6">
    <location>
        <begin position="205"/>
        <end position="228"/>
    </location>
</feature>
<feature type="transmembrane region" description="Helical" evidence="6">
    <location>
        <begin position="262"/>
        <end position="282"/>
    </location>
</feature>
<dbReference type="EMBL" id="CHKL01000370">
    <property type="protein sequence ID" value="COW64114.1"/>
    <property type="molecule type" value="Genomic_DNA"/>
</dbReference>
<evidence type="ECO:0000256" key="3">
    <source>
        <dbReference type="ARBA" id="ARBA00022692"/>
    </source>
</evidence>
<dbReference type="AlphaFoldDB" id="A0A655JAP5"/>
<keyword evidence="3 6" id="KW-0812">Transmembrane</keyword>
<proteinExistence type="inferred from homology"/>
<feature type="transmembrane region" description="Helical" evidence="6">
    <location>
        <begin position="86"/>
        <end position="103"/>
    </location>
</feature>
<feature type="transmembrane region" description="Helical" evidence="6">
    <location>
        <begin position="45"/>
        <end position="66"/>
    </location>
</feature>
<evidence type="ECO:0000256" key="6">
    <source>
        <dbReference type="SAM" id="Phobius"/>
    </source>
</evidence>
<dbReference type="InterPro" id="IPR005496">
    <property type="entry name" value="Integral_membrane_TerC"/>
</dbReference>
<dbReference type="PANTHER" id="PTHR30238:SF0">
    <property type="entry name" value="THYLAKOID MEMBRANE PROTEIN TERC, CHLOROPLASTIC"/>
    <property type="match status" value="1"/>
</dbReference>
<evidence type="ECO:0000313" key="7">
    <source>
        <dbReference type="EMBL" id="COW64114.1"/>
    </source>
</evidence>
<feature type="transmembrane region" description="Helical" evidence="6">
    <location>
        <begin position="310"/>
        <end position="328"/>
    </location>
</feature>